<gene>
    <name evidence="2" type="ORF">DDE20_14360</name>
</gene>
<evidence type="ECO:0000313" key="2">
    <source>
        <dbReference type="EMBL" id="PVH27945.1"/>
    </source>
</evidence>
<dbReference type="AlphaFoldDB" id="A0A2T8HR98"/>
<dbReference type="OrthoDB" id="7771437at2"/>
<comment type="caution">
    <text evidence="2">The sequence shown here is derived from an EMBL/GenBank/DDBJ whole genome shotgun (WGS) entry which is preliminary data.</text>
</comment>
<protein>
    <submittedName>
        <fullName evidence="2">YIP1 family protein</fullName>
    </submittedName>
</protein>
<evidence type="ECO:0000313" key="3">
    <source>
        <dbReference type="Proteomes" id="UP000245911"/>
    </source>
</evidence>
<keyword evidence="3" id="KW-1185">Reference proteome</keyword>
<dbReference type="EMBL" id="QDKM01000007">
    <property type="protein sequence ID" value="PVH27945.1"/>
    <property type="molecule type" value="Genomic_DNA"/>
</dbReference>
<feature type="transmembrane region" description="Helical" evidence="1">
    <location>
        <begin position="70"/>
        <end position="95"/>
    </location>
</feature>
<organism evidence="2 3">
    <name type="scientific">Pararhodobacter oceanensis</name>
    <dbReference type="NCBI Taxonomy" id="2172121"/>
    <lineage>
        <taxon>Bacteria</taxon>
        <taxon>Pseudomonadati</taxon>
        <taxon>Pseudomonadota</taxon>
        <taxon>Alphaproteobacteria</taxon>
        <taxon>Rhodobacterales</taxon>
        <taxon>Paracoccaceae</taxon>
        <taxon>Pararhodobacter</taxon>
    </lineage>
</organism>
<keyword evidence="1" id="KW-0812">Transmembrane</keyword>
<evidence type="ECO:0000256" key="1">
    <source>
        <dbReference type="SAM" id="Phobius"/>
    </source>
</evidence>
<name>A0A2T8HR98_9RHOB</name>
<feature type="transmembrane region" description="Helical" evidence="1">
    <location>
        <begin position="31"/>
        <end position="50"/>
    </location>
</feature>
<dbReference type="Proteomes" id="UP000245911">
    <property type="component" value="Unassembled WGS sequence"/>
</dbReference>
<reference evidence="2 3" key="1">
    <citation type="submission" date="2018-04" db="EMBL/GenBank/DDBJ databases">
        <title>Pararhodobacter oceanense sp. nov., isolated from marine intertidal sediment.</title>
        <authorList>
            <person name="Wang X.-L."/>
            <person name="Du Z.-J."/>
        </authorList>
    </citation>
    <scope>NUCLEOTIDE SEQUENCE [LARGE SCALE GENOMIC DNA]</scope>
    <source>
        <strain evidence="2 3">AM505</strain>
    </source>
</reference>
<dbReference type="RefSeq" id="WP_116559213.1">
    <property type="nucleotide sequence ID" value="NZ_QDKM01000007.1"/>
</dbReference>
<keyword evidence="1" id="KW-0472">Membrane</keyword>
<feature type="transmembrane region" description="Helical" evidence="1">
    <location>
        <begin position="107"/>
        <end position="129"/>
    </location>
</feature>
<proteinExistence type="predicted"/>
<keyword evidence="1" id="KW-1133">Transmembrane helix</keyword>
<sequence>MSVSTDMLRSFRNPRAVVRGLRQGQRREARILVYLMIACALFFIAQWPRLARQAHLDDSVPFEALMAGALFGSVFMAPLMFYAIGGILTLVCRIFERAINGFDVRLALFWALLVVSPLVLLQGLVTGMIGNGPQATLTGAAVFAVFAMVLAAGLRVALEAARAQA</sequence>
<accession>A0A2T8HR98</accession>
<feature type="transmembrane region" description="Helical" evidence="1">
    <location>
        <begin position="135"/>
        <end position="158"/>
    </location>
</feature>